<reference evidence="9 10" key="1">
    <citation type="submission" date="2016-07" db="EMBL/GenBank/DDBJ databases">
        <title>Pervasive Adenine N6-methylation of Active Genes in Fungi.</title>
        <authorList>
            <consortium name="DOE Joint Genome Institute"/>
            <person name="Mondo S.J."/>
            <person name="Dannebaum R.O."/>
            <person name="Kuo R.C."/>
            <person name="Labutti K."/>
            <person name="Haridas S."/>
            <person name="Kuo A."/>
            <person name="Salamov A."/>
            <person name="Ahrendt S.R."/>
            <person name="Lipzen A."/>
            <person name="Sullivan W."/>
            <person name="Andreopoulos W.B."/>
            <person name="Clum A."/>
            <person name="Lindquist E."/>
            <person name="Daum C."/>
            <person name="Ramamoorthy G.K."/>
            <person name="Gryganskyi A."/>
            <person name="Culley D."/>
            <person name="Magnuson J.K."/>
            <person name="James T.Y."/>
            <person name="O'Malley M.A."/>
            <person name="Stajich J.E."/>
            <person name="Spatafora J.W."/>
            <person name="Visel A."/>
            <person name="Grigoriev I.V."/>
        </authorList>
    </citation>
    <scope>NUCLEOTIDE SEQUENCE [LARGE SCALE GENOMIC DNA]</scope>
    <source>
        <strain evidence="9 10">NRRL 2496</strain>
    </source>
</reference>
<keyword evidence="10" id="KW-1185">Reference proteome</keyword>
<evidence type="ECO:0000313" key="10">
    <source>
        <dbReference type="Proteomes" id="UP000242180"/>
    </source>
</evidence>
<feature type="transmembrane region" description="Helical" evidence="7">
    <location>
        <begin position="175"/>
        <end position="196"/>
    </location>
</feature>
<evidence type="ECO:0000256" key="4">
    <source>
        <dbReference type="ARBA" id="ARBA00023002"/>
    </source>
</evidence>
<sequence length="558" mass="65516">MPHPLHPLSDFHKGGYLYFLTCWTGFLVYCLYYQIDRFLRLYLSRRQNKQHKIYHDTHSRRRRRFATPLDDFREAMRPLEYSMTIPYVATMISVKHLIGMTLFIAANVVFAYFSPFVLHPSLHQIQIPHWGILDRRMAYMGVVNWSFVIVLGTRNTLLTRMSGLTFEALVPFHRWVSRVGMLQMTFHAVYRMYIGYRKHHLIYEAFFKTDEYVSGTFGYAGFFLIFATSVYYLRRNFFRLFYYSHIIGFLCAMVGSFWHEWACIYFFTPPLLLWIGDRILRSYQSWCHSVSLIKLTHYQDKIVHATFEYSRLALFRPGQYLFAAFLTGENKRWLAQRADWYPMTVSDIFVRRKEADEGTSLTSTSTLAASLHIKALGDGTRELLQRAQDGFPVSLRVDGPYGPRLTFQEHRVVGLFAVGIGITPALTILKDCVERPRQRSCVERVYLTWSASYADEVTPFIDYLQHCVAYATNVQLDLTVHLTREPEVTKCDHLEDTLGCRLIRHRRPDIPHILEEIANDNDHSDVWIHTCGSVPFMNTVINASVRHNFEFHHETFEF</sequence>
<feature type="transmembrane region" description="Helical" evidence="7">
    <location>
        <begin position="15"/>
        <end position="35"/>
    </location>
</feature>
<comment type="subcellular location">
    <subcellularLocation>
        <location evidence="1">Membrane</location>
        <topology evidence="1">Multi-pass membrane protein</topology>
    </subcellularLocation>
</comment>
<keyword evidence="2 7" id="KW-0812">Transmembrane</keyword>
<dbReference type="InterPro" id="IPR050369">
    <property type="entry name" value="RBOH/FRE"/>
</dbReference>
<dbReference type="OMA" id="MEQHRIF"/>
<evidence type="ECO:0000256" key="1">
    <source>
        <dbReference type="ARBA" id="ARBA00004141"/>
    </source>
</evidence>
<evidence type="ECO:0000259" key="8">
    <source>
        <dbReference type="PROSITE" id="PS51384"/>
    </source>
</evidence>
<feature type="transmembrane region" description="Helical" evidence="7">
    <location>
        <begin position="137"/>
        <end position="154"/>
    </location>
</feature>
<gene>
    <name evidence="9" type="ORF">BCR43DRAFT_474366</name>
</gene>
<evidence type="ECO:0000256" key="3">
    <source>
        <dbReference type="ARBA" id="ARBA00022989"/>
    </source>
</evidence>
<dbReference type="AlphaFoldDB" id="A0A1X2HCN2"/>
<keyword evidence="3 7" id="KW-1133">Transmembrane helix</keyword>
<keyword evidence="5" id="KW-0406">Ion transport</keyword>
<dbReference type="InterPro" id="IPR013130">
    <property type="entry name" value="Fe3_Rdtase_TM_dom"/>
</dbReference>
<dbReference type="Pfam" id="PF01794">
    <property type="entry name" value="Ferric_reduct"/>
    <property type="match status" value="1"/>
</dbReference>
<dbReference type="GO" id="GO:0006811">
    <property type="term" value="P:monoatomic ion transport"/>
    <property type="evidence" value="ECO:0007669"/>
    <property type="project" value="UniProtKB-KW"/>
</dbReference>
<protein>
    <submittedName>
        <fullName evidence="9">Ferric reductase like transmembrane component-domain-containing protein</fullName>
    </submittedName>
</protein>
<dbReference type="PANTHER" id="PTHR11972:SF193">
    <property type="entry name" value="FAD-BINDING FR-TYPE DOMAIN-CONTAINING PROTEIN"/>
    <property type="match status" value="1"/>
</dbReference>
<dbReference type="PROSITE" id="PS51384">
    <property type="entry name" value="FAD_FR"/>
    <property type="match status" value="1"/>
</dbReference>
<feature type="transmembrane region" description="Helical" evidence="7">
    <location>
        <begin position="216"/>
        <end position="233"/>
    </location>
</feature>
<dbReference type="SFLD" id="SFLDG01168">
    <property type="entry name" value="Ferric_reductase_subgroup_(FRE"/>
    <property type="match status" value="1"/>
</dbReference>
<dbReference type="SFLD" id="SFLDS00052">
    <property type="entry name" value="Ferric_Reductase_Domain"/>
    <property type="match status" value="1"/>
</dbReference>
<dbReference type="Proteomes" id="UP000242180">
    <property type="component" value="Unassembled WGS sequence"/>
</dbReference>
<feature type="transmembrane region" description="Helical" evidence="7">
    <location>
        <begin position="240"/>
        <end position="258"/>
    </location>
</feature>
<evidence type="ECO:0000256" key="7">
    <source>
        <dbReference type="SAM" id="Phobius"/>
    </source>
</evidence>
<name>A0A1X2HCN2_SYNRA</name>
<dbReference type="InterPro" id="IPR039261">
    <property type="entry name" value="FNR_nucleotide-bd"/>
</dbReference>
<keyword evidence="4" id="KW-0560">Oxidoreductase</keyword>
<feature type="domain" description="FAD-binding FR-type" evidence="8">
    <location>
        <begin position="282"/>
        <end position="407"/>
    </location>
</feature>
<dbReference type="PANTHER" id="PTHR11972">
    <property type="entry name" value="NADPH OXIDASE"/>
    <property type="match status" value="1"/>
</dbReference>
<accession>A0A1X2HCN2</accession>
<dbReference type="CDD" id="cd06186">
    <property type="entry name" value="NOX_Duox_like_FAD_NADP"/>
    <property type="match status" value="1"/>
</dbReference>
<keyword evidence="6 7" id="KW-0472">Membrane</keyword>
<evidence type="ECO:0000313" key="9">
    <source>
        <dbReference type="EMBL" id="ORY96558.1"/>
    </source>
</evidence>
<feature type="transmembrane region" description="Helical" evidence="7">
    <location>
        <begin position="97"/>
        <end position="117"/>
    </location>
</feature>
<proteinExistence type="predicted"/>
<evidence type="ECO:0000256" key="2">
    <source>
        <dbReference type="ARBA" id="ARBA00022692"/>
    </source>
</evidence>
<dbReference type="Pfam" id="PF08030">
    <property type="entry name" value="NAD_binding_6"/>
    <property type="match status" value="1"/>
</dbReference>
<dbReference type="STRING" id="13706.A0A1X2HCN2"/>
<dbReference type="GO" id="GO:0016491">
    <property type="term" value="F:oxidoreductase activity"/>
    <property type="evidence" value="ECO:0007669"/>
    <property type="project" value="UniProtKB-KW"/>
</dbReference>
<dbReference type="OrthoDB" id="17725at2759"/>
<dbReference type="FunCoup" id="A0A1X2HCN2">
    <property type="interactions" value="233"/>
</dbReference>
<evidence type="ECO:0000256" key="6">
    <source>
        <dbReference type="ARBA" id="ARBA00023136"/>
    </source>
</evidence>
<dbReference type="Gene3D" id="3.40.50.80">
    <property type="entry name" value="Nucleotide-binding domain of ferredoxin-NADP reductase (FNR) module"/>
    <property type="match status" value="1"/>
</dbReference>
<dbReference type="EMBL" id="MCGN01000005">
    <property type="protein sequence ID" value="ORY96558.1"/>
    <property type="molecule type" value="Genomic_DNA"/>
</dbReference>
<dbReference type="InterPro" id="IPR017927">
    <property type="entry name" value="FAD-bd_FR_type"/>
</dbReference>
<organism evidence="9 10">
    <name type="scientific">Syncephalastrum racemosum</name>
    <name type="common">Filamentous fungus</name>
    <dbReference type="NCBI Taxonomy" id="13706"/>
    <lineage>
        <taxon>Eukaryota</taxon>
        <taxon>Fungi</taxon>
        <taxon>Fungi incertae sedis</taxon>
        <taxon>Mucoromycota</taxon>
        <taxon>Mucoromycotina</taxon>
        <taxon>Mucoromycetes</taxon>
        <taxon>Mucorales</taxon>
        <taxon>Syncephalastraceae</taxon>
        <taxon>Syncephalastrum</taxon>
    </lineage>
</organism>
<keyword evidence="5" id="KW-0813">Transport</keyword>
<dbReference type="InterPro" id="IPR013121">
    <property type="entry name" value="Fe_red_NAD-bd_6"/>
</dbReference>
<evidence type="ECO:0000256" key="5">
    <source>
        <dbReference type="ARBA" id="ARBA00023065"/>
    </source>
</evidence>
<dbReference type="GO" id="GO:0005886">
    <property type="term" value="C:plasma membrane"/>
    <property type="evidence" value="ECO:0007669"/>
    <property type="project" value="TreeGrafter"/>
</dbReference>
<dbReference type="SUPFAM" id="SSF52343">
    <property type="entry name" value="Ferredoxin reductase-like, C-terminal NADP-linked domain"/>
    <property type="match status" value="1"/>
</dbReference>
<dbReference type="InParanoid" id="A0A1X2HCN2"/>
<comment type="caution">
    <text evidence="9">The sequence shown here is derived from an EMBL/GenBank/DDBJ whole genome shotgun (WGS) entry which is preliminary data.</text>
</comment>